<evidence type="ECO:0000259" key="9">
    <source>
        <dbReference type="Pfam" id="PF25147"/>
    </source>
</evidence>
<evidence type="ECO:0000256" key="4">
    <source>
        <dbReference type="ARBA" id="ARBA00022824"/>
    </source>
</evidence>
<evidence type="ECO:0000256" key="8">
    <source>
        <dbReference type="SAM" id="SignalP"/>
    </source>
</evidence>
<organism evidence="10 11">
    <name type="scientific">Paecilomyces lecythidis</name>
    <dbReference type="NCBI Taxonomy" id="3004212"/>
    <lineage>
        <taxon>Eukaryota</taxon>
        <taxon>Fungi</taxon>
        <taxon>Dikarya</taxon>
        <taxon>Ascomycota</taxon>
        <taxon>Pezizomycotina</taxon>
        <taxon>Eurotiomycetes</taxon>
        <taxon>Eurotiomycetidae</taxon>
        <taxon>Eurotiales</taxon>
        <taxon>Thermoascaceae</taxon>
        <taxon>Paecilomyces</taxon>
    </lineage>
</organism>
<evidence type="ECO:0000256" key="2">
    <source>
        <dbReference type="ARBA" id="ARBA00022692"/>
    </source>
</evidence>
<reference evidence="10 11" key="1">
    <citation type="journal article" date="2024" name="IMA Fungus">
        <title>IMA Genome - F19 : A genome assembly and annotation guide to empower mycologists, including annotated draft genome sequences of Ceratocystis pirilliformis, Diaporthe australafricana, Fusarium ophioides, Paecilomyces lecythidis, and Sporothrix stenoceras.</title>
        <authorList>
            <person name="Aylward J."/>
            <person name="Wilson A.M."/>
            <person name="Visagie C.M."/>
            <person name="Spraker J."/>
            <person name="Barnes I."/>
            <person name="Buitendag C."/>
            <person name="Ceriani C."/>
            <person name="Del Mar Angel L."/>
            <person name="du Plessis D."/>
            <person name="Fuchs T."/>
            <person name="Gasser K."/>
            <person name="Kramer D."/>
            <person name="Li W."/>
            <person name="Munsamy K."/>
            <person name="Piso A."/>
            <person name="Price J.L."/>
            <person name="Sonnekus B."/>
            <person name="Thomas C."/>
            <person name="van der Nest A."/>
            <person name="van Dijk A."/>
            <person name="van Heerden A."/>
            <person name="van Vuuren N."/>
            <person name="Yilmaz N."/>
            <person name="Duong T.A."/>
            <person name="van der Merwe N.A."/>
            <person name="Wingfield M.J."/>
            <person name="Wingfield B.D."/>
        </authorList>
    </citation>
    <scope>NUCLEOTIDE SEQUENCE [LARGE SCALE GENOMIC DNA]</scope>
    <source>
        <strain evidence="10 11">CMW 18167</strain>
    </source>
</reference>
<feature type="domain" description="Ribophorin II C-terminal" evidence="9">
    <location>
        <begin position="181"/>
        <end position="284"/>
    </location>
</feature>
<dbReference type="PANTHER" id="PTHR12640:SF0">
    <property type="entry name" value="DOLICHYL-DIPHOSPHOOLIGOSACCHARIDE--PROTEIN GLYCOSYLTRANSFERASE SUBUNIT 2"/>
    <property type="match status" value="1"/>
</dbReference>
<feature type="signal peptide" evidence="8">
    <location>
        <begin position="1"/>
        <end position="22"/>
    </location>
</feature>
<feature type="chain" id="PRO_5047129239" description="Ribophorin II C-terminal domain-containing protein" evidence="8">
    <location>
        <begin position="23"/>
        <end position="289"/>
    </location>
</feature>
<dbReference type="Proteomes" id="UP001583193">
    <property type="component" value="Unassembled WGS sequence"/>
</dbReference>
<keyword evidence="3 8" id="KW-0732">Signal</keyword>
<dbReference type="Pfam" id="PF25147">
    <property type="entry name" value="Ribophorin_II_C"/>
    <property type="match status" value="1"/>
</dbReference>
<comment type="subcellular location">
    <subcellularLocation>
        <location evidence="1">Endoplasmic reticulum membrane</location>
        <topology evidence="1">Multi-pass membrane protein</topology>
    </subcellularLocation>
</comment>
<protein>
    <recommendedName>
        <fullName evidence="9">Ribophorin II C-terminal domain-containing protein</fullName>
    </recommendedName>
</protein>
<comment type="caution">
    <text evidence="10">The sequence shown here is derived from an EMBL/GenBank/DDBJ whole genome shotgun (WGS) entry which is preliminary data.</text>
</comment>
<name>A0ABR3Y6I6_9EURO</name>
<evidence type="ECO:0000313" key="11">
    <source>
        <dbReference type="Proteomes" id="UP001583193"/>
    </source>
</evidence>
<dbReference type="InterPro" id="IPR008814">
    <property type="entry name" value="Swp1"/>
</dbReference>
<keyword evidence="4" id="KW-0256">Endoplasmic reticulum</keyword>
<dbReference type="InterPro" id="IPR056790">
    <property type="entry name" value="Ribophorin_II_C"/>
</dbReference>
<evidence type="ECO:0000256" key="6">
    <source>
        <dbReference type="ARBA" id="ARBA00023136"/>
    </source>
</evidence>
<dbReference type="EMBL" id="JAVDPF010000005">
    <property type="protein sequence ID" value="KAL1883556.1"/>
    <property type="molecule type" value="Genomic_DNA"/>
</dbReference>
<keyword evidence="5 7" id="KW-1133">Transmembrane helix</keyword>
<keyword evidence="6 7" id="KW-0472">Membrane</keyword>
<evidence type="ECO:0000256" key="5">
    <source>
        <dbReference type="ARBA" id="ARBA00022989"/>
    </source>
</evidence>
<sequence>MRPSWDSVRLLLLASTFLPAYAATSWGFADATVAVQTKGAGIGNELKEKITENKPLSKPVSLGGSDTLKVALTVQEDRSAKRPHQAFLLLTDPSTGLDISYPFSVKETGKSRLELTQKDVPYQLLKSTQPIDASIVIGSFGNAKGYRGEAFKLAIDRDVNVPLPSTGAPKYGKLAEIHHIFKPDPKNPPVVVTLVFVGAVLATLPVLAAIWLYLGANLNHLPAAFKSAPVPHALFVGSIVGLEGIFFLYYVSWSLFQMLPAAVAVGLVTFLSGSRALSEVHERRLQGLR</sequence>
<evidence type="ECO:0000256" key="1">
    <source>
        <dbReference type="ARBA" id="ARBA00004477"/>
    </source>
</evidence>
<dbReference type="PANTHER" id="PTHR12640">
    <property type="entry name" value="RIBOPHORIN II"/>
    <property type="match status" value="1"/>
</dbReference>
<feature type="transmembrane region" description="Helical" evidence="7">
    <location>
        <begin position="234"/>
        <end position="252"/>
    </location>
</feature>
<keyword evidence="2 7" id="KW-0812">Transmembrane</keyword>
<gene>
    <name evidence="10" type="ORF">Plec18167_002562</name>
</gene>
<feature type="transmembrane region" description="Helical" evidence="7">
    <location>
        <begin position="190"/>
        <end position="214"/>
    </location>
</feature>
<accession>A0ABR3Y6I6</accession>
<keyword evidence="11" id="KW-1185">Reference proteome</keyword>
<evidence type="ECO:0000256" key="3">
    <source>
        <dbReference type="ARBA" id="ARBA00022729"/>
    </source>
</evidence>
<proteinExistence type="predicted"/>
<evidence type="ECO:0000256" key="7">
    <source>
        <dbReference type="SAM" id="Phobius"/>
    </source>
</evidence>
<evidence type="ECO:0000313" key="10">
    <source>
        <dbReference type="EMBL" id="KAL1883556.1"/>
    </source>
</evidence>